<proteinExistence type="predicted"/>
<accession>A0AA41U5F7</accession>
<dbReference type="InterPro" id="IPR054206">
    <property type="entry name" value="DUF6912"/>
</dbReference>
<gene>
    <name evidence="1" type="ORF">LZ495_42750</name>
</gene>
<dbReference type="RefSeq" id="WP_235058676.1">
    <property type="nucleotide sequence ID" value="NZ_JAKFHA010000066.1"/>
</dbReference>
<reference evidence="1" key="1">
    <citation type="submission" date="2022-01" db="EMBL/GenBank/DDBJ databases">
        <title>Genome-Based Taxonomic Classification of the Phylum Actinobacteria.</title>
        <authorList>
            <person name="Gao Y."/>
        </authorList>
    </citation>
    <scope>NUCLEOTIDE SEQUENCE</scope>
    <source>
        <strain evidence="1">KLBMP 8922</strain>
    </source>
</reference>
<evidence type="ECO:0000313" key="2">
    <source>
        <dbReference type="Proteomes" id="UP001165378"/>
    </source>
</evidence>
<dbReference type="Pfam" id="PF21853">
    <property type="entry name" value="DUF6912"/>
    <property type="match status" value="1"/>
</dbReference>
<organism evidence="1 2">
    <name type="scientific">Yinghuangia soli</name>
    <dbReference type="NCBI Taxonomy" id="2908204"/>
    <lineage>
        <taxon>Bacteria</taxon>
        <taxon>Bacillati</taxon>
        <taxon>Actinomycetota</taxon>
        <taxon>Actinomycetes</taxon>
        <taxon>Kitasatosporales</taxon>
        <taxon>Streptomycetaceae</taxon>
        <taxon>Yinghuangia</taxon>
    </lineage>
</organism>
<dbReference type="AlphaFoldDB" id="A0AA41U5F7"/>
<keyword evidence="2" id="KW-1185">Reference proteome</keyword>
<sequence>MRVYVPSTPTALAGVHREGGLGPAPVRAYAVFGGLAEWCGTDDAEELEYAATVLAGRMSLRAAVQEGGGKARRVVLAAEVPDGIVSAVPDGGPGAVLVDGTIPVKRIAAVLMDAEDAEADVRAALGVLDAAEAGDAAAEALVEAVEEHELLWFATQELRDLVD</sequence>
<evidence type="ECO:0000313" key="1">
    <source>
        <dbReference type="EMBL" id="MCF2533910.1"/>
    </source>
</evidence>
<comment type="caution">
    <text evidence="1">The sequence shown here is derived from an EMBL/GenBank/DDBJ whole genome shotgun (WGS) entry which is preliminary data.</text>
</comment>
<dbReference type="Proteomes" id="UP001165378">
    <property type="component" value="Unassembled WGS sequence"/>
</dbReference>
<protein>
    <submittedName>
        <fullName evidence="1">Uncharacterized protein</fullName>
    </submittedName>
</protein>
<name>A0AA41U5F7_9ACTN</name>
<dbReference type="EMBL" id="JAKFHA010000066">
    <property type="protein sequence ID" value="MCF2533910.1"/>
    <property type="molecule type" value="Genomic_DNA"/>
</dbReference>